<dbReference type="STRING" id="930146.SAMN05192533_11835"/>
<feature type="domain" description="AMP-binding enzyme C-terminal" evidence="2">
    <location>
        <begin position="463"/>
        <end position="539"/>
    </location>
</feature>
<dbReference type="InterPro" id="IPR020845">
    <property type="entry name" value="AMP-binding_CS"/>
</dbReference>
<dbReference type="GO" id="GO:0016878">
    <property type="term" value="F:acid-thiol ligase activity"/>
    <property type="evidence" value="ECO:0007669"/>
    <property type="project" value="UniProtKB-ARBA"/>
</dbReference>
<dbReference type="OrthoDB" id="9757771at2"/>
<keyword evidence="4" id="KW-1185">Reference proteome</keyword>
<dbReference type="Pfam" id="PF13193">
    <property type="entry name" value="AMP-binding_C"/>
    <property type="match status" value="1"/>
</dbReference>
<dbReference type="NCBIfam" id="NF006181">
    <property type="entry name" value="PRK08314.1"/>
    <property type="match status" value="1"/>
</dbReference>
<organism evidence="3 4">
    <name type="scientific">Mesobacillus persicus</name>
    <dbReference type="NCBI Taxonomy" id="930146"/>
    <lineage>
        <taxon>Bacteria</taxon>
        <taxon>Bacillati</taxon>
        <taxon>Bacillota</taxon>
        <taxon>Bacilli</taxon>
        <taxon>Bacillales</taxon>
        <taxon>Bacillaceae</taxon>
        <taxon>Mesobacillus</taxon>
    </lineage>
</organism>
<dbReference type="PROSITE" id="PS00455">
    <property type="entry name" value="AMP_BINDING"/>
    <property type="match status" value="1"/>
</dbReference>
<evidence type="ECO:0000313" key="4">
    <source>
        <dbReference type="Proteomes" id="UP000198553"/>
    </source>
</evidence>
<proteinExistence type="predicted"/>
<dbReference type="Gene3D" id="3.30.300.30">
    <property type="match status" value="1"/>
</dbReference>
<protein>
    <submittedName>
        <fullName evidence="3">Fatty-acyl-CoA synthase</fullName>
    </submittedName>
</protein>
<dbReference type="InterPro" id="IPR000873">
    <property type="entry name" value="AMP-dep_synth/lig_dom"/>
</dbReference>
<gene>
    <name evidence="3" type="ORF">SAMN05192533_11835</name>
</gene>
<dbReference type="InterPro" id="IPR045851">
    <property type="entry name" value="AMP-bd_C_sf"/>
</dbReference>
<evidence type="ECO:0000259" key="2">
    <source>
        <dbReference type="Pfam" id="PF13193"/>
    </source>
</evidence>
<dbReference type="InterPro" id="IPR025110">
    <property type="entry name" value="AMP-bd_C"/>
</dbReference>
<dbReference type="Proteomes" id="UP000198553">
    <property type="component" value="Unassembled WGS sequence"/>
</dbReference>
<reference evidence="4" key="1">
    <citation type="submission" date="2016-10" db="EMBL/GenBank/DDBJ databases">
        <authorList>
            <person name="Varghese N."/>
            <person name="Submissions S."/>
        </authorList>
    </citation>
    <scope>NUCLEOTIDE SEQUENCE [LARGE SCALE GENOMIC DNA]</scope>
    <source>
        <strain evidence="4">B48,IBRC-M 10115,DSM 25386,CECT 8001</strain>
    </source>
</reference>
<accession>A0A1H8ISF3</accession>
<feature type="domain" description="AMP-dependent synthetase/ligase" evidence="1">
    <location>
        <begin position="29"/>
        <end position="409"/>
    </location>
</feature>
<dbReference type="EMBL" id="FOBW01000018">
    <property type="protein sequence ID" value="SEN71301.1"/>
    <property type="molecule type" value="Genomic_DNA"/>
</dbReference>
<dbReference type="AlphaFoldDB" id="A0A1H8ISF3"/>
<dbReference type="InterPro" id="IPR050237">
    <property type="entry name" value="ATP-dep_AMP-bd_enzyme"/>
</dbReference>
<dbReference type="RefSeq" id="WP_090749523.1">
    <property type="nucleotide sequence ID" value="NZ_FOBW01000018.1"/>
</dbReference>
<dbReference type="PANTHER" id="PTHR43767">
    <property type="entry name" value="LONG-CHAIN-FATTY-ACID--COA LIGASE"/>
    <property type="match status" value="1"/>
</dbReference>
<dbReference type="Pfam" id="PF00501">
    <property type="entry name" value="AMP-binding"/>
    <property type="match status" value="1"/>
</dbReference>
<name>A0A1H8ISF3_9BACI</name>
<evidence type="ECO:0000313" key="3">
    <source>
        <dbReference type="EMBL" id="SEN71301.1"/>
    </source>
</evidence>
<dbReference type="SUPFAM" id="SSF56801">
    <property type="entry name" value="Acetyl-CoA synthetase-like"/>
    <property type="match status" value="1"/>
</dbReference>
<dbReference type="InterPro" id="IPR042099">
    <property type="entry name" value="ANL_N_sf"/>
</dbReference>
<evidence type="ECO:0000259" key="1">
    <source>
        <dbReference type="Pfam" id="PF00501"/>
    </source>
</evidence>
<sequence length="557" mass="61756">MFTRHFEYWPKRLPKSLPIPETTIYDNLETTTKRYPNKTAIVFYGTEITYKQLDTEVTKLAGYLQKELGVSKGDRVVLYMQNSPQYIISFYAILRADAVVVPINPMNVKDEVAFYLSDCDAKVALAGQELIAEIEPCLENTPLTNIVVAAYSDYAQKEVDYSVPPAVAAAKETFASTSIIDWNDALSAGVEPSPSQAKSDDLCCLPYTSGTTGKPKGCMHTHKTLQATLLGGIVWAHSSPADIGLSTLPLYHVTGLQHNMNGPIYLGATMVVMTRWDRDVALTLIERYGVTRWTNISTMVVDFLANPKLKKEAISSLKMIGGGGAPLPEAVGEKLFDLTGLRYVEGYGLTETMSQIHQNPLERAKLQCLGMPQFDVDARIVDPVTLKELGPNEEGEIICTGEQVFKGYWNRPDETRGAFVTLDGKEFFRTGDIARYDVEGYFFLVDRVKRMINASGFKVWPAEVEMTLYKHPSVQNACVIGVPDERRGETVKAFIVLNDQGKGTSEEEIIAWSKEHMAAYKIPRIVQFLDALPVSGSGKILWRKLQEQGDGSSASLT</sequence>
<dbReference type="Gene3D" id="3.40.50.12780">
    <property type="entry name" value="N-terminal domain of ligase-like"/>
    <property type="match status" value="1"/>
</dbReference>
<dbReference type="PANTHER" id="PTHR43767:SF1">
    <property type="entry name" value="NONRIBOSOMAL PEPTIDE SYNTHASE PES1 (EUROFUNG)-RELATED"/>
    <property type="match status" value="1"/>
</dbReference>